<accession>A0ABT7HK66</accession>
<feature type="domain" description="PTS EIIA type-4" evidence="2">
    <location>
        <begin position="1"/>
        <end position="125"/>
    </location>
</feature>
<gene>
    <name evidence="3" type="ORF">QQA45_05290</name>
</gene>
<dbReference type="PANTHER" id="PTHR38594:SF1">
    <property type="entry name" value="PEP-DEPENDENT DIHYDROXYACETONE KINASE, PHOSPHORYL DONOR SUBUNIT DHAM"/>
    <property type="match status" value="1"/>
</dbReference>
<evidence type="ECO:0000259" key="2">
    <source>
        <dbReference type="PROSITE" id="PS51096"/>
    </source>
</evidence>
<dbReference type="Pfam" id="PF03610">
    <property type="entry name" value="EIIA-man"/>
    <property type="match status" value="1"/>
</dbReference>
<proteinExistence type="predicted"/>
<dbReference type="RefSeq" id="WP_066729735.1">
    <property type="nucleotide sequence ID" value="NZ_CP160095.1"/>
</dbReference>
<organism evidence="3 4">
    <name type="scientific">Sneathia sanguinegens</name>
    <dbReference type="NCBI Taxonomy" id="40543"/>
    <lineage>
        <taxon>Bacteria</taxon>
        <taxon>Fusobacteriati</taxon>
        <taxon>Fusobacteriota</taxon>
        <taxon>Fusobacteriia</taxon>
        <taxon>Fusobacteriales</taxon>
        <taxon>Leptotrichiaceae</taxon>
        <taxon>Sneathia</taxon>
    </lineage>
</organism>
<name>A0ABT7HK66_9FUSO</name>
<evidence type="ECO:0000313" key="4">
    <source>
        <dbReference type="Proteomes" id="UP001225134"/>
    </source>
</evidence>
<evidence type="ECO:0000313" key="3">
    <source>
        <dbReference type="EMBL" id="MDK9580927.1"/>
    </source>
</evidence>
<dbReference type="InterPro" id="IPR004701">
    <property type="entry name" value="PTS_EIIA_man-typ"/>
</dbReference>
<evidence type="ECO:0000256" key="1">
    <source>
        <dbReference type="ARBA" id="ARBA00022679"/>
    </source>
</evidence>
<dbReference type="PROSITE" id="PS51096">
    <property type="entry name" value="PTS_EIIA_TYPE_4"/>
    <property type="match status" value="1"/>
</dbReference>
<dbReference type="Gene3D" id="3.40.50.510">
    <property type="entry name" value="Phosphotransferase system, mannose-type IIA component"/>
    <property type="match status" value="1"/>
</dbReference>
<dbReference type="InterPro" id="IPR036662">
    <property type="entry name" value="PTS_EIIA_man-typ_sf"/>
</dbReference>
<keyword evidence="1" id="KW-0808">Transferase</keyword>
<sequence length="130" mass="14289">MVGIVIISHCNKMCENLINFLDVFKTSDFELVNGSDENVKFGTTKDYVVKAIKKANKGQGVLILLDLGSSIDCAMQAKKEVEKEIRVEIADAPLVEGAISAVAGNDESIDLETLRKIAEDSRNFRKVKND</sequence>
<dbReference type="Proteomes" id="UP001225134">
    <property type="component" value="Unassembled WGS sequence"/>
</dbReference>
<dbReference type="PANTHER" id="PTHR38594">
    <property type="entry name" value="PEP-DEPENDENT DIHYDROXYACETONE KINASE, PHOSPHORYL DONOR SUBUNIT DHAM"/>
    <property type="match status" value="1"/>
</dbReference>
<keyword evidence="4" id="KW-1185">Reference proteome</keyword>
<dbReference type="InterPro" id="IPR039643">
    <property type="entry name" value="DhaM"/>
</dbReference>
<reference evidence="3 4" key="1">
    <citation type="submission" date="2023-06" db="EMBL/GenBank/DDBJ databases">
        <title>Antibody response to the Sneathia vaginalis cytopathogenic toxin A during pregnancy.</title>
        <authorList>
            <person name="Mccoy Z.T."/>
            <person name="Serrano M.G."/>
            <person name="Spaine K."/>
            <person name="Edwards D.J."/>
            <person name="Buck G.A."/>
            <person name="Jefferson K."/>
        </authorList>
    </citation>
    <scope>NUCLEOTIDE SEQUENCE [LARGE SCALE GENOMIC DNA]</scope>
    <source>
        <strain evidence="3 4">CCUG 42621</strain>
    </source>
</reference>
<protein>
    <submittedName>
        <fullName evidence="3">Diguanylate cyclase</fullName>
    </submittedName>
</protein>
<comment type="caution">
    <text evidence="3">The sequence shown here is derived from an EMBL/GenBank/DDBJ whole genome shotgun (WGS) entry which is preliminary data.</text>
</comment>
<dbReference type="EMBL" id="JASSPP010000008">
    <property type="protein sequence ID" value="MDK9580927.1"/>
    <property type="molecule type" value="Genomic_DNA"/>
</dbReference>
<dbReference type="SUPFAM" id="SSF53062">
    <property type="entry name" value="PTS system fructose IIA component-like"/>
    <property type="match status" value="1"/>
</dbReference>